<evidence type="ECO:0000313" key="12">
    <source>
        <dbReference type="Proteomes" id="UP000295696"/>
    </source>
</evidence>
<feature type="domain" description="Bacterial sugar transferase" evidence="10">
    <location>
        <begin position="34"/>
        <end position="222"/>
    </location>
</feature>
<keyword evidence="8" id="KW-0270">Exopolysaccharide synthesis</keyword>
<dbReference type="GO" id="GO:0000271">
    <property type="term" value="P:polysaccharide biosynthetic process"/>
    <property type="evidence" value="ECO:0007669"/>
    <property type="project" value="UniProtKB-KW"/>
</dbReference>
<sequence length="227" mass="25520">MTTYFPDFSADGEAITFEAAQPDRTGSFYHQNVKRWIDVALVVFSLPVVLPVVALMSLLVMMDGHNPLYFQRRIGQGGKIFRIWKMRTMVPGSDAALQAYLDANPAARAEWDATQKLRKDPRITLVGRVLRKTSLDELPQLWNVLNGTMSLVGPRPMMVSQQLLYPGRAYYALRPGITGLWQVSDRNDSTFAGRAVYDDRYARCVSLKTDLRVLVQTVGVVLRATGH</sequence>
<protein>
    <submittedName>
        <fullName evidence="11">Lipopolysaccharide/colanic/teichoic acid biosynthesis glycosyltransferase</fullName>
    </submittedName>
</protein>
<keyword evidence="6 9" id="KW-1133">Transmembrane helix</keyword>
<evidence type="ECO:0000256" key="1">
    <source>
        <dbReference type="ARBA" id="ARBA00004236"/>
    </source>
</evidence>
<evidence type="ECO:0000256" key="8">
    <source>
        <dbReference type="ARBA" id="ARBA00023169"/>
    </source>
</evidence>
<keyword evidence="3" id="KW-1003">Cell membrane</keyword>
<comment type="caution">
    <text evidence="11">The sequence shown here is derived from an EMBL/GenBank/DDBJ whole genome shotgun (WGS) entry which is preliminary data.</text>
</comment>
<dbReference type="GO" id="GO:0016780">
    <property type="term" value="F:phosphotransferase activity, for other substituted phosphate groups"/>
    <property type="evidence" value="ECO:0007669"/>
    <property type="project" value="TreeGrafter"/>
</dbReference>
<dbReference type="PANTHER" id="PTHR30576">
    <property type="entry name" value="COLANIC BIOSYNTHESIS UDP-GLUCOSE LIPID CARRIER TRANSFERASE"/>
    <property type="match status" value="1"/>
</dbReference>
<gene>
    <name evidence="11" type="ORF">EDD52_11817</name>
</gene>
<dbReference type="EMBL" id="SLZU01000018">
    <property type="protein sequence ID" value="TCS59806.1"/>
    <property type="molecule type" value="Genomic_DNA"/>
</dbReference>
<evidence type="ECO:0000256" key="7">
    <source>
        <dbReference type="ARBA" id="ARBA00023136"/>
    </source>
</evidence>
<name>A0A4R3J4T8_9RHOB</name>
<dbReference type="InterPro" id="IPR003362">
    <property type="entry name" value="Bact_transf"/>
</dbReference>
<dbReference type="RefSeq" id="WP_132247726.1">
    <property type="nucleotide sequence ID" value="NZ_SLZU01000018.1"/>
</dbReference>
<evidence type="ECO:0000256" key="4">
    <source>
        <dbReference type="ARBA" id="ARBA00022679"/>
    </source>
</evidence>
<accession>A0A4R3J4T8</accession>
<organism evidence="11 12">
    <name type="scientific">Primorskyibacter sedentarius</name>
    <dbReference type="NCBI Taxonomy" id="745311"/>
    <lineage>
        <taxon>Bacteria</taxon>
        <taxon>Pseudomonadati</taxon>
        <taxon>Pseudomonadota</taxon>
        <taxon>Alphaproteobacteria</taxon>
        <taxon>Rhodobacterales</taxon>
        <taxon>Roseobacteraceae</taxon>
        <taxon>Primorskyibacter</taxon>
    </lineage>
</organism>
<keyword evidence="7 9" id="KW-0472">Membrane</keyword>
<dbReference type="AlphaFoldDB" id="A0A4R3J4T8"/>
<evidence type="ECO:0000256" key="9">
    <source>
        <dbReference type="SAM" id="Phobius"/>
    </source>
</evidence>
<evidence type="ECO:0000256" key="6">
    <source>
        <dbReference type="ARBA" id="ARBA00022989"/>
    </source>
</evidence>
<comment type="similarity">
    <text evidence="2">Belongs to the bacterial sugar transferase family.</text>
</comment>
<keyword evidence="5 9" id="KW-0812">Transmembrane</keyword>
<dbReference type="GO" id="GO:0005886">
    <property type="term" value="C:plasma membrane"/>
    <property type="evidence" value="ECO:0007669"/>
    <property type="project" value="UniProtKB-SubCell"/>
</dbReference>
<reference evidence="11 12" key="1">
    <citation type="submission" date="2019-03" db="EMBL/GenBank/DDBJ databases">
        <title>Genomic Encyclopedia of Type Strains, Phase IV (KMG-IV): sequencing the most valuable type-strain genomes for metagenomic binning, comparative biology and taxonomic classification.</title>
        <authorList>
            <person name="Goeker M."/>
        </authorList>
    </citation>
    <scope>NUCLEOTIDE SEQUENCE [LARGE SCALE GENOMIC DNA]</scope>
    <source>
        <strain evidence="11 12">DSM 104836</strain>
    </source>
</reference>
<dbReference type="Proteomes" id="UP000295696">
    <property type="component" value="Unassembled WGS sequence"/>
</dbReference>
<evidence type="ECO:0000256" key="2">
    <source>
        <dbReference type="ARBA" id="ARBA00006464"/>
    </source>
</evidence>
<dbReference type="OrthoDB" id="9808602at2"/>
<proteinExistence type="inferred from homology"/>
<comment type="subcellular location">
    <subcellularLocation>
        <location evidence="1">Cell membrane</location>
    </subcellularLocation>
</comment>
<evidence type="ECO:0000256" key="3">
    <source>
        <dbReference type="ARBA" id="ARBA00022475"/>
    </source>
</evidence>
<evidence type="ECO:0000259" key="10">
    <source>
        <dbReference type="Pfam" id="PF02397"/>
    </source>
</evidence>
<feature type="transmembrane region" description="Helical" evidence="9">
    <location>
        <begin position="39"/>
        <end position="62"/>
    </location>
</feature>
<evidence type="ECO:0000313" key="11">
    <source>
        <dbReference type="EMBL" id="TCS59806.1"/>
    </source>
</evidence>
<keyword evidence="4 11" id="KW-0808">Transferase</keyword>
<dbReference type="Pfam" id="PF02397">
    <property type="entry name" value="Bac_transf"/>
    <property type="match status" value="1"/>
</dbReference>
<keyword evidence="12" id="KW-1185">Reference proteome</keyword>
<evidence type="ECO:0000256" key="5">
    <source>
        <dbReference type="ARBA" id="ARBA00022692"/>
    </source>
</evidence>
<dbReference type="PANTHER" id="PTHR30576:SF4">
    <property type="entry name" value="UNDECAPRENYL-PHOSPHATE GALACTOSE PHOSPHOTRANSFERASE"/>
    <property type="match status" value="1"/>
</dbReference>